<dbReference type="AlphaFoldDB" id="A0A7W9LK87"/>
<feature type="domain" description="DUF4097" evidence="1">
    <location>
        <begin position="17"/>
        <end position="264"/>
    </location>
</feature>
<reference evidence="2 3" key="1">
    <citation type="submission" date="2020-08" db="EMBL/GenBank/DDBJ databases">
        <title>Sequencing the genomes of 1000 actinobacteria strains.</title>
        <authorList>
            <person name="Klenk H.-P."/>
        </authorList>
    </citation>
    <scope>NUCLEOTIDE SEQUENCE [LARGE SCALE GENOMIC DNA]</scope>
    <source>
        <strain evidence="2 3">DSM 102122</strain>
    </source>
</reference>
<dbReference type="Pfam" id="PF13349">
    <property type="entry name" value="DUF4097"/>
    <property type="match status" value="1"/>
</dbReference>
<evidence type="ECO:0000313" key="3">
    <source>
        <dbReference type="Proteomes" id="UP000542813"/>
    </source>
</evidence>
<organism evidence="2 3">
    <name type="scientific">Jiangella mangrovi</name>
    <dbReference type="NCBI Taxonomy" id="1524084"/>
    <lineage>
        <taxon>Bacteria</taxon>
        <taxon>Bacillati</taxon>
        <taxon>Actinomycetota</taxon>
        <taxon>Actinomycetes</taxon>
        <taxon>Jiangellales</taxon>
        <taxon>Jiangellaceae</taxon>
        <taxon>Jiangella</taxon>
    </lineage>
</organism>
<proteinExistence type="predicted"/>
<gene>
    <name evidence="2" type="ORF">HD601_001397</name>
</gene>
<dbReference type="Proteomes" id="UP000542813">
    <property type="component" value="Unassembled WGS sequence"/>
</dbReference>
<dbReference type="EMBL" id="JACHMM010000001">
    <property type="protein sequence ID" value="MBB5786822.1"/>
    <property type="molecule type" value="Genomic_DNA"/>
</dbReference>
<protein>
    <submittedName>
        <fullName evidence="2">DUF4097 and DUF4098 domain-containing protein YvlB</fullName>
    </submittedName>
</protein>
<evidence type="ECO:0000259" key="1">
    <source>
        <dbReference type="Pfam" id="PF13349"/>
    </source>
</evidence>
<name>A0A7W9LK87_9ACTN</name>
<comment type="caution">
    <text evidence="2">The sequence shown here is derived from an EMBL/GenBank/DDBJ whole genome shotgun (WGS) entry which is preliminary data.</text>
</comment>
<evidence type="ECO:0000313" key="2">
    <source>
        <dbReference type="EMBL" id="MBB5786822.1"/>
    </source>
</evidence>
<dbReference type="RefSeq" id="WP_184820487.1">
    <property type="nucleotide sequence ID" value="NZ_JACHMM010000001.1"/>
</dbReference>
<dbReference type="InterPro" id="IPR025164">
    <property type="entry name" value="Toastrack_DUF4097"/>
</dbReference>
<accession>A0A7W9LK87</accession>
<sequence length="281" mass="28677">MSDIVQHTFTADGPIALTVEQRSGDVVVTAADTTEILVELRPAGRDGDDLAQRTLVDFRSGELRIEVPRSTSFLGRSHCVDITVTVPSGSTADVQAGSGDVRLDGRFGAVDGKCGSGDLSVDTCDDVRLTTGSGDVYVNECAAAGIRTGSGEIRLGAAGGSVDLESGSGGIEVEQPLGDGRVSAASGDVRVHTVDGRVELKTASGDITVHRAVEGDLRARSASGEVSVGIVAGTAAHLDVSSISGSIRSELDSADAPAESDRTLLLSVSTVSGGVRLRRTT</sequence>
<keyword evidence="3" id="KW-1185">Reference proteome</keyword>